<dbReference type="EMBL" id="AGZE01000004">
    <property type="protein sequence ID" value="EKB58597.1"/>
    <property type="molecule type" value="Genomic_DNA"/>
</dbReference>
<organism evidence="1 2">
    <name type="scientific">Falseniella ignava CCUG 37419</name>
    <dbReference type="NCBI Taxonomy" id="883112"/>
    <lineage>
        <taxon>Bacteria</taxon>
        <taxon>Bacillati</taxon>
        <taxon>Bacillota</taxon>
        <taxon>Bacilli</taxon>
        <taxon>Lactobacillales</taxon>
        <taxon>Aerococcaceae</taxon>
        <taxon>Falseniella</taxon>
    </lineage>
</organism>
<reference evidence="1 2" key="1">
    <citation type="submission" date="2012-07" db="EMBL/GenBank/DDBJ databases">
        <title>The Genome Sequence of Facklamia ignava CCUG 37419.</title>
        <authorList>
            <consortium name="The Broad Institute Genome Sequencing Platform"/>
            <person name="Earl A."/>
            <person name="Ward D."/>
            <person name="Feldgarden M."/>
            <person name="Gevers D."/>
            <person name="Huys G."/>
            <person name="Walker B."/>
            <person name="Young S.K."/>
            <person name="Zeng Q."/>
            <person name="Gargeya S."/>
            <person name="Fitzgerald M."/>
            <person name="Haas B."/>
            <person name="Abouelleil A."/>
            <person name="Alvarado L."/>
            <person name="Arachchi H.M."/>
            <person name="Berlin A.M."/>
            <person name="Chapman S.B."/>
            <person name="Goldberg J."/>
            <person name="Griggs A."/>
            <person name="Gujja S."/>
            <person name="Hansen M."/>
            <person name="Howarth C."/>
            <person name="Imamovic A."/>
            <person name="Larimer J."/>
            <person name="McCowen C."/>
            <person name="Montmayeur A."/>
            <person name="Murphy C."/>
            <person name="Neiman D."/>
            <person name="Pearson M."/>
            <person name="Priest M."/>
            <person name="Roberts A."/>
            <person name="Saif S."/>
            <person name="Shea T."/>
            <person name="Sisk P."/>
            <person name="Sykes S."/>
            <person name="Wortman J."/>
            <person name="Nusbaum C."/>
            <person name="Birren B."/>
        </authorList>
    </citation>
    <scope>NUCLEOTIDE SEQUENCE [LARGE SCALE GENOMIC DNA]</scope>
    <source>
        <strain evidence="1 2">CCUG 37419</strain>
    </source>
</reference>
<comment type="caution">
    <text evidence="1">The sequence shown here is derived from an EMBL/GenBank/DDBJ whole genome shotgun (WGS) entry which is preliminary data.</text>
</comment>
<evidence type="ECO:0000313" key="2">
    <source>
        <dbReference type="Proteomes" id="UP000005147"/>
    </source>
</evidence>
<proteinExistence type="predicted"/>
<sequence>MLAQEILHHLDMKKAPPLLFSIVNIITNKRLIQSFYKQKLPVKSIFNG</sequence>
<accession>K1M2S2</accession>
<keyword evidence="2" id="KW-1185">Reference proteome</keyword>
<dbReference type="AlphaFoldDB" id="K1M2S2"/>
<protein>
    <submittedName>
        <fullName evidence="1">Uncharacterized protein</fullName>
    </submittedName>
</protein>
<name>K1M2S2_9LACT</name>
<gene>
    <name evidence="1" type="ORF">HMPREF9707_00222</name>
</gene>
<dbReference type="PATRIC" id="fig|883112.3.peg.221"/>
<dbReference type="Proteomes" id="UP000005147">
    <property type="component" value="Unassembled WGS sequence"/>
</dbReference>
<dbReference type="HOGENOM" id="CLU_3153007_0_0_9"/>
<evidence type="ECO:0000313" key="1">
    <source>
        <dbReference type="EMBL" id="EKB58597.1"/>
    </source>
</evidence>